<feature type="transmembrane region" description="Helical" evidence="1">
    <location>
        <begin position="41"/>
        <end position="61"/>
    </location>
</feature>
<evidence type="ECO:0000313" key="4">
    <source>
        <dbReference type="Proteomes" id="UP000008810"/>
    </source>
</evidence>
<keyword evidence="1" id="KW-1133">Transmembrane helix</keyword>
<dbReference type="EnsemblPlants" id="PNT76027">
    <property type="protein sequence ID" value="PNT76027"/>
    <property type="gene ID" value="BRADI_1g43116v3"/>
</dbReference>
<evidence type="ECO:0000313" key="3">
    <source>
        <dbReference type="EnsemblPlants" id="PNT76027"/>
    </source>
</evidence>
<protein>
    <submittedName>
        <fullName evidence="2 3">Uncharacterized protein</fullName>
    </submittedName>
</protein>
<dbReference type="EMBL" id="CM000880">
    <property type="protein sequence ID" value="PNT76027.1"/>
    <property type="molecule type" value="Genomic_DNA"/>
</dbReference>
<accession>A0A2K2DP21</accession>
<proteinExistence type="predicted"/>
<dbReference type="Gramene" id="PNT76027">
    <property type="protein sequence ID" value="PNT76027"/>
    <property type="gene ID" value="BRADI_1g43116v3"/>
</dbReference>
<organism evidence="2">
    <name type="scientific">Brachypodium distachyon</name>
    <name type="common">Purple false brome</name>
    <name type="synonym">Trachynia distachya</name>
    <dbReference type="NCBI Taxonomy" id="15368"/>
    <lineage>
        <taxon>Eukaryota</taxon>
        <taxon>Viridiplantae</taxon>
        <taxon>Streptophyta</taxon>
        <taxon>Embryophyta</taxon>
        <taxon>Tracheophyta</taxon>
        <taxon>Spermatophyta</taxon>
        <taxon>Magnoliopsida</taxon>
        <taxon>Liliopsida</taxon>
        <taxon>Poales</taxon>
        <taxon>Poaceae</taxon>
        <taxon>BOP clade</taxon>
        <taxon>Pooideae</taxon>
        <taxon>Stipodae</taxon>
        <taxon>Brachypodieae</taxon>
        <taxon>Brachypodium</taxon>
    </lineage>
</organism>
<keyword evidence="4" id="KW-1185">Reference proteome</keyword>
<feature type="transmembrane region" description="Helical" evidence="1">
    <location>
        <begin position="73"/>
        <end position="94"/>
    </location>
</feature>
<reference evidence="2" key="2">
    <citation type="submission" date="2017-06" db="EMBL/GenBank/DDBJ databases">
        <title>WGS assembly of Brachypodium distachyon.</title>
        <authorList>
            <consortium name="The International Brachypodium Initiative"/>
            <person name="Lucas S."/>
            <person name="Harmon-Smith M."/>
            <person name="Lail K."/>
            <person name="Tice H."/>
            <person name="Grimwood J."/>
            <person name="Bruce D."/>
            <person name="Barry K."/>
            <person name="Shu S."/>
            <person name="Lindquist E."/>
            <person name="Wang M."/>
            <person name="Pitluck S."/>
            <person name="Vogel J.P."/>
            <person name="Garvin D.F."/>
            <person name="Mockler T.C."/>
            <person name="Schmutz J."/>
            <person name="Rokhsar D."/>
            <person name="Bevan M.W."/>
        </authorList>
    </citation>
    <scope>NUCLEOTIDE SEQUENCE</scope>
    <source>
        <strain evidence="2">Bd21</strain>
    </source>
</reference>
<keyword evidence="1" id="KW-0812">Transmembrane</keyword>
<sequence>MAGPPPISSALQHLGSSRQEVTPLPSLCLVFIVYPFESPIALFYLVCFCAVADCLVFFLFYRNIREEVTPLLSANLLLLLLVSAAAVANLLLFFNTH</sequence>
<name>A0A2K2DP21_BRADI</name>
<evidence type="ECO:0000256" key="1">
    <source>
        <dbReference type="SAM" id="Phobius"/>
    </source>
</evidence>
<reference evidence="3" key="3">
    <citation type="submission" date="2018-08" db="UniProtKB">
        <authorList>
            <consortium name="EnsemblPlants"/>
        </authorList>
    </citation>
    <scope>IDENTIFICATION</scope>
    <source>
        <strain evidence="3">cv. Bd21</strain>
    </source>
</reference>
<dbReference type="AlphaFoldDB" id="A0A2K2DP21"/>
<evidence type="ECO:0000313" key="2">
    <source>
        <dbReference type="EMBL" id="PNT76027.1"/>
    </source>
</evidence>
<gene>
    <name evidence="2" type="ORF">BRADI_1g43116v3</name>
</gene>
<dbReference type="InParanoid" id="A0A2K2DP21"/>
<keyword evidence="1" id="KW-0472">Membrane</keyword>
<reference evidence="2 3" key="1">
    <citation type="journal article" date="2010" name="Nature">
        <title>Genome sequencing and analysis of the model grass Brachypodium distachyon.</title>
        <authorList>
            <consortium name="International Brachypodium Initiative"/>
        </authorList>
    </citation>
    <scope>NUCLEOTIDE SEQUENCE [LARGE SCALE GENOMIC DNA]</scope>
    <source>
        <strain evidence="2 3">Bd21</strain>
    </source>
</reference>
<dbReference type="Proteomes" id="UP000008810">
    <property type="component" value="Chromosome 1"/>
</dbReference>